<gene>
    <name evidence="1" type="ORF">OCK74_03565</name>
</gene>
<proteinExistence type="predicted"/>
<name>A0A9X2XN37_9BACT</name>
<keyword evidence="2" id="KW-1185">Reference proteome</keyword>
<dbReference type="EMBL" id="JAOTIF010000001">
    <property type="protein sequence ID" value="MCU7548173.1"/>
    <property type="molecule type" value="Genomic_DNA"/>
</dbReference>
<organism evidence="1 2">
    <name type="scientific">Paraflavisolibacter caeni</name>
    <dbReference type="NCBI Taxonomy" id="2982496"/>
    <lineage>
        <taxon>Bacteria</taxon>
        <taxon>Pseudomonadati</taxon>
        <taxon>Bacteroidota</taxon>
        <taxon>Chitinophagia</taxon>
        <taxon>Chitinophagales</taxon>
        <taxon>Chitinophagaceae</taxon>
        <taxon>Paraflavisolibacter</taxon>
    </lineage>
</organism>
<dbReference type="RefSeq" id="WP_279295617.1">
    <property type="nucleotide sequence ID" value="NZ_JAOTIF010000001.1"/>
</dbReference>
<protein>
    <submittedName>
        <fullName evidence="1">Uncharacterized protein</fullName>
    </submittedName>
</protein>
<dbReference type="Proteomes" id="UP001155483">
    <property type="component" value="Unassembled WGS sequence"/>
</dbReference>
<comment type="caution">
    <text evidence="1">The sequence shown here is derived from an EMBL/GenBank/DDBJ whole genome shotgun (WGS) entry which is preliminary data.</text>
</comment>
<dbReference type="AlphaFoldDB" id="A0A9X2XN37"/>
<evidence type="ECO:0000313" key="2">
    <source>
        <dbReference type="Proteomes" id="UP001155483"/>
    </source>
</evidence>
<sequence length="251" mass="26805">MAKQAGIFKVEGTMGDVTFYKSGDGYMVRLKGGISGNRIANDAAFVRTRENGAEFGRAGKAGKLLRTALNSLLQNAADSKLISRLVTAMMRVIKADATSTRGMRNVIDGEVELLQGFEFNSEGKLSSCLYAPYDASINRATGQFSVAVPPFIPSHMIAAPGGATHYKFITGAAEVDFTAGSYKVDTKETPVQILDNMPTAAVSLESTLTPGSTHPLFLALGIEFYQEVNGEMYPLNNGSFNALTLVKVEGI</sequence>
<reference evidence="1" key="2">
    <citation type="submission" date="2023-04" db="EMBL/GenBank/DDBJ databases">
        <title>Paracnuella aquatica gen. nov., sp. nov., a member of the family Chitinophagaceae isolated from a hot spring.</title>
        <authorList>
            <person name="Wang C."/>
        </authorList>
    </citation>
    <scope>NUCLEOTIDE SEQUENCE</scope>
    <source>
        <strain evidence="1">LB-8</strain>
    </source>
</reference>
<evidence type="ECO:0000313" key="1">
    <source>
        <dbReference type="EMBL" id="MCU7548173.1"/>
    </source>
</evidence>
<reference evidence="1" key="1">
    <citation type="submission" date="2022-09" db="EMBL/GenBank/DDBJ databases">
        <authorList>
            <person name="Yuan C."/>
            <person name="Ke Z."/>
        </authorList>
    </citation>
    <scope>NUCLEOTIDE SEQUENCE</scope>
    <source>
        <strain evidence="1">LB-8</strain>
    </source>
</reference>
<accession>A0A9X2XN37</accession>